<evidence type="ECO:0000313" key="10">
    <source>
        <dbReference type="EMBL" id="KAK7329105.1"/>
    </source>
</evidence>
<comment type="similarity">
    <text evidence="2 8">Belongs to the auxin efflux carrier (TC 2.A.69.1) family.</text>
</comment>
<dbReference type="GO" id="GO:0009734">
    <property type="term" value="P:auxin-activated signaling pathway"/>
    <property type="evidence" value="ECO:0007669"/>
    <property type="project" value="UniProtKB-UniRule"/>
</dbReference>
<comment type="function">
    <text evidence="8">May act as a component of the auxin efflux carrier.</text>
</comment>
<organism evidence="10 11">
    <name type="scientific">Canavalia gladiata</name>
    <name type="common">Sword bean</name>
    <name type="synonym">Dolichos gladiatus</name>
    <dbReference type="NCBI Taxonomy" id="3824"/>
    <lineage>
        <taxon>Eukaryota</taxon>
        <taxon>Viridiplantae</taxon>
        <taxon>Streptophyta</taxon>
        <taxon>Embryophyta</taxon>
        <taxon>Tracheophyta</taxon>
        <taxon>Spermatophyta</taxon>
        <taxon>Magnoliopsida</taxon>
        <taxon>eudicotyledons</taxon>
        <taxon>Gunneridae</taxon>
        <taxon>Pentapetalae</taxon>
        <taxon>rosids</taxon>
        <taxon>fabids</taxon>
        <taxon>Fabales</taxon>
        <taxon>Fabaceae</taxon>
        <taxon>Papilionoideae</taxon>
        <taxon>50 kb inversion clade</taxon>
        <taxon>NPAAA clade</taxon>
        <taxon>indigoferoid/millettioid clade</taxon>
        <taxon>Phaseoleae</taxon>
        <taxon>Canavalia</taxon>
    </lineage>
</organism>
<evidence type="ECO:0000256" key="2">
    <source>
        <dbReference type="ARBA" id="ARBA00009177"/>
    </source>
</evidence>
<dbReference type="Pfam" id="PF03547">
    <property type="entry name" value="Mem_trans"/>
    <property type="match status" value="1"/>
</dbReference>
<keyword evidence="4 8" id="KW-0812">Transmembrane</keyword>
<dbReference type="PANTHER" id="PTHR31752">
    <property type="entry name" value="AUXIN EFFLUX CARRIER COMPONENT 1B-RELATED"/>
    <property type="match status" value="1"/>
</dbReference>
<dbReference type="PANTHER" id="PTHR31752:SF4">
    <property type="entry name" value="AUXIN EFFLUX CARRIER COMPONENT 2"/>
    <property type="match status" value="1"/>
</dbReference>
<feature type="region of interest" description="Disordered" evidence="9">
    <location>
        <begin position="384"/>
        <end position="403"/>
    </location>
</feature>
<accession>A0AAN9Q8R6</accession>
<feature type="transmembrane region" description="Helical" evidence="8">
    <location>
        <begin position="132"/>
        <end position="152"/>
    </location>
</feature>
<evidence type="ECO:0000256" key="7">
    <source>
        <dbReference type="ARBA" id="ARBA00023294"/>
    </source>
</evidence>
<evidence type="ECO:0000256" key="1">
    <source>
        <dbReference type="ARBA" id="ARBA00004141"/>
    </source>
</evidence>
<comment type="caution">
    <text evidence="8">Lacks conserved residue(s) required for the propagation of feature annotation.</text>
</comment>
<dbReference type="GO" id="GO:0005783">
    <property type="term" value="C:endoplasmic reticulum"/>
    <property type="evidence" value="ECO:0007669"/>
    <property type="project" value="TreeGrafter"/>
</dbReference>
<protein>
    <recommendedName>
        <fullName evidence="8">Auxin efflux carrier component</fullName>
    </recommendedName>
</protein>
<evidence type="ECO:0000256" key="9">
    <source>
        <dbReference type="SAM" id="MobiDB-lite"/>
    </source>
</evidence>
<proteinExistence type="inferred from homology"/>
<keyword evidence="5 8" id="KW-1133">Transmembrane helix</keyword>
<feature type="transmembrane region" description="Helical" evidence="8">
    <location>
        <begin position="549"/>
        <end position="569"/>
    </location>
</feature>
<dbReference type="EMBL" id="JAYMYQ010000005">
    <property type="protein sequence ID" value="KAK7329105.1"/>
    <property type="molecule type" value="Genomic_DNA"/>
</dbReference>
<dbReference type="InterPro" id="IPR014024">
    <property type="entry name" value="Auxin_eff_plant"/>
</dbReference>
<feature type="transmembrane region" description="Helical" evidence="8">
    <location>
        <begin position="429"/>
        <end position="447"/>
    </location>
</feature>
<evidence type="ECO:0000256" key="6">
    <source>
        <dbReference type="ARBA" id="ARBA00023136"/>
    </source>
</evidence>
<dbReference type="InterPro" id="IPR004776">
    <property type="entry name" value="Mem_transp_PIN-like"/>
</dbReference>
<name>A0AAN9Q8R6_CANGL</name>
<feature type="transmembrane region" description="Helical" evidence="8">
    <location>
        <begin position="459"/>
        <end position="478"/>
    </location>
</feature>
<dbReference type="GO" id="GO:0009926">
    <property type="term" value="P:auxin polar transport"/>
    <property type="evidence" value="ECO:0007669"/>
    <property type="project" value="TreeGrafter"/>
</dbReference>
<evidence type="ECO:0000256" key="4">
    <source>
        <dbReference type="ARBA" id="ARBA00022692"/>
    </source>
</evidence>
<keyword evidence="3 8" id="KW-0813">Transport</keyword>
<feature type="transmembrane region" description="Helical" evidence="8">
    <location>
        <begin position="517"/>
        <end position="537"/>
    </location>
</feature>
<keyword evidence="6 8" id="KW-0472">Membrane</keyword>
<feature type="transmembrane region" description="Helical" evidence="8">
    <location>
        <begin position="42"/>
        <end position="59"/>
    </location>
</feature>
<dbReference type="GO" id="GO:0010329">
    <property type="term" value="F:auxin efflux transmembrane transporter activity"/>
    <property type="evidence" value="ECO:0007669"/>
    <property type="project" value="TreeGrafter"/>
</dbReference>
<reference evidence="10 11" key="1">
    <citation type="submission" date="2024-01" db="EMBL/GenBank/DDBJ databases">
        <title>The genomes of 5 underutilized Papilionoideae crops provide insights into root nodulation and disease resistanc.</title>
        <authorList>
            <person name="Jiang F."/>
        </authorList>
    </citation>
    <scope>NUCLEOTIDE SEQUENCE [LARGE SCALE GENOMIC DNA]</scope>
    <source>
        <strain evidence="10">LVBAO_FW01</strain>
        <tissue evidence="10">Leaves</tissue>
    </source>
</reference>
<dbReference type="AlphaFoldDB" id="A0AAN9Q8R6"/>
<dbReference type="GO" id="GO:0005886">
    <property type="term" value="C:plasma membrane"/>
    <property type="evidence" value="ECO:0007669"/>
    <property type="project" value="TreeGrafter"/>
</dbReference>
<feature type="transmembrane region" description="Helical" evidence="8">
    <location>
        <begin position="12"/>
        <end position="30"/>
    </location>
</feature>
<sequence>MIKGKDIYEVLAALVPLYVALILAYGSVRWWKIFTPEQCSGINRFVAVFAVPFLSFHFISSNNPYTMNFRFIGADSLQKVVILVALFLWNTFTKWGSIDWTITFFSLSTLPNTLIMGVPLLKAMYGDFTASLMVQIVVLQSVIWYTLMLCMFEYRSAKQLISEQFPETAGAIASLRVDSSVSSLHGIEPLQADAEIGENGKLHVVVRNMSSRSNGISSFNKSYNSTASNHTGMEIYSVHSHREPPQRASSFDGAHLYKTSLKSSFDEEMSKRYWRSKSWNTELLNYGGLVSSDSNPYQKPMFPVSNRDIMSDGVGGAISNNKELHMFVWSSSASPNNSDGNLRHAVNRVASADFGSGTIEPSKAVGIPQETNASRGSREWKLDMEGGNEGEVKNEESDANRKQKMPSFSVMTRLIFIMVWRNLIRNPNFYASILGLVWSLIAFRWNIKLPSIVEGSISILSNTGLGMAMFSLGLFMALQPKIITCGKTRATISMAIRFLAGPAVIAATSTAMGIRGVLLKVAVVQAALPQGIVPFVFAKEYNLHADLLSTAVIFGMVVALPVTIIYYVLLGL</sequence>
<keyword evidence="7 8" id="KW-0927">Auxin signaling pathway</keyword>
<dbReference type="Proteomes" id="UP001367508">
    <property type="component" value="Unassembled WGS sequence"/>
</dbReference>
<evidence type="ECO:0000256" key="5">
    <source>
        <dbReference type="ARBA" id="ARBA00022989"/>
    </source>
</evidence>
<comment type="subcellular location">
    <subcellularLocation>
        <location evidence="1 8">Membrane</location>
        <topology evidence="1 8">Multi-pass membrane protein</topology>
    </subcellularLocation>
</comment>
<feature type="compositionally biased region" description="Basic and acidic residues" evidence="9">
    <location>
        <begin position="384"/>
        <end position="401"/>
    </location>
</feature>
<comment type="caution">
    <text evidence="10">The sequence shown here is derived from an EMBL/GenBank/DDBJ whole genome shotgun (WGS) entry which is preliminary data.</text>
</comment>
<dbReference type="NCBIfam" id="TIGR00946">
    <property type="entry name" value="2a69"/>
    <property type="match status" value="1"/>
</dbReference>
<keyword evidence="11" id="KW-1185">Reference proteome</keyword>
<evidence type="ECO:0000256" key="3">
    <source>
        <dbReference type="ARBA" id="ARBA00022448"/>
    </source>
</evidence>
<evidence type="ECO:0000256" key="8">
    <source>
        <dbReference type="RuleBase" id="RU362108"/>
    </source>
</evidence>
<dbReference type="InterPro" id="IPR051107">
    <property type="entry name" value="Auxin_Efflux_Carrier"/>
</dbReference>
<gene>
    <name evidence="10" type="ORF">VNO77_23251</name>
</gene>
<evidence type="ECO:0000313" key="11">
    <source>
        <dbReference type="Proteomes" id="UP001367508"/>
    </source>
</evidence>